<reference evidence="1 2" key="1">
    <citation type="submission" date="2022-01" db="EMBL/GenBank/DDBJ databases">
        <title>A chromosomal length assembly of Cordylochernes scorpioides.</title>
        <authorList>
            <person name="Zeh D."/>
            <person name="Zeh J."/>
        </authorList>
    </citation>
    <scope>NUCLEOTIDE SEQUENCE [LARGE SCALE GENOMIC DNA]</scope>
    <source>
        <strain evidence="1">IN4F17</strain>
        <tissue evidence="1">Whole Body</tissue>
    </source>
</reference>
<evidence type="ECO:0008006" key="3">
    <source>
        <dbReference type="Google" id="ProtNLM"/>
    </source>
</evidence>
<protein>
    <recommendedName>
        <fullName evidence="3">Reverse transcriptase</fullName>
    </recommendedName>
</protein>
<dbReference type="SUPFAM" id="SSF56672">
    <property type="entry name" value="DNA/RNA polymerases"/>
    <property type="match status" value="1"/>
</dbReference>
<sequence>MPNDAFSGAAPRLYFAQTPEVSYSGPGEEKIRGISKDHRDHEQKLELVFKRLQEKGLRLNKDKCKFAVNAVEI</sequence>
<organism evidence="1 2">
    <name type="scientific">Cordylochernes scorpioides</name>
    <dbReference type="NCBI Taxonomy" id="51811"/>
    <lineage>
        <taxon>Eukaryota</taxon>
        <taxon>Metazoa</taxon>
        <taxon>Ecdysozoa</taxon>
        <taxon>Arthropoda</taxon>
        <taxon>Chelicerata</taxon>
        <taxon>Arachnida</taxon>
        <taxon>Pseudoscorpiones</taxon>
        <taxon>Cheliferoidea</taxon>
        <taxon>Chernetidae</taxon>
        <taxon>Cordylochernes</taxon>
    </lineage>
</organism>
<gene>
    <name evidence="1" type="ORF">LAZ67_14002823</name>
</gene>
<dbReference type="InterPro" id="IPR043128">
    <property type="entry name" value="Rev_trsase/Diguanyl_cyclase"/>
</dbReference>
<keyword evidence="2" id="KW-1185">Reference proteome</keyword>
<accession>A0ABY6L790</accession>
<dbReference type="Proteomes" id="UP001235939">
    <property type="component" value="Chromosome 14"/>
</dbReference>
<dbReference type="InterPro" id="IPR043502">
    <property type="entry name" value="DNA/RNA_pol_sf"/>
</dbReference>
<evidence type="ECO:0000313" key="1">
    <source>
        <dbReference type="EMBL" id="UYV77013.1"/>
    </source>
</evidence>
<proteinExistence type="predicted"/>
<name>A0ABY6L790_9ARAC</name>
<dbReference type="Gene3D" id="3.30.70.270">
    <property type="match status" value="1"/>
</dbReference>
<dbReference type="EMBL" id="CP092876">
    <property type="protein sequence ID" value="UYV77013.1"/>
    <property type="molecule type" value="Genomic_DNA"/>
</dbReference>
<evidence type="ECO:0000313" key="2">
    <source>
        <dbReference type="Proteomes" id="UP001235939"/>
    </source>
</evidence>